<reference evidence="1 2" key="1">
    <citation type="journal article" date="2016" name="Nat. Commun.">
        <title>Thousands of microbial genomes shed light on interconnected biogeochemical processes in an aquifer system.</title>
        <authorList>
            <person name="Anantharaman K."/>
            <person name="Brown C.T."/>
            <person name="Hug L.A."/>
            <person name="Sharon I."/>
            <person name="Castelle C.J."/>
            <person name="Probst A.J."/>
            <person name="Thomas B.C."/>
            <person name="Singh A."/>
            <person name="Wilkins M.J."/>
            <person name="Karaoz U."/>
            <person name="Brodie E.L."/>
            <person name="Williams K.H."/>
            <person name="Hubbard S.S."/>
            <person name="Banfield J.F."/>
        </authorList>
    </citation>
    <scope>NUCLEOTIDE SEQUENCE [LARGE SCALE GENOMIC DNA]</scope>
</reference>
<protein>
    <submittedName>
        <fullName evidence="1">Uncharacterized protein</fullName>
    </submittedName>
</protein>
<dbReference type="EMBL" id="MFZO01000005">
    <property type="protein sequence ID" value="OGK25653.1"/>
    <property type="molecule type" value="Genomic_DNA"/>
</dbReference>
<gene>
    <name evidence="1" type="ORF">A3C25_02490</name>
</gene>
<name>A0A1F7H3H9_9BACT</name>
<proteinExistence type="predicted"/>
<dbReference type="Proteomes" id="UP000177913">
    <property type="component" value="Unassembled WGS sequence"/>
</dbReference>
<accession>A0A1F7H3H9</accession>
<dbReference type="AlphaFoldDB" id="A0A1F7H3H9"/>
<evidence type="ECO:0000313" key="2">
    <source>
        <dbReference type="Proteomes" id="UP000177913"/>
    </source>
</evidence>
<comment type="caution">
    <text evidence="1">The sequence shown here is derived from an EMBL/GenBank/DDBJ whole genome shotgun (WGS) entry which is preliminary data.</text>
</comment>
<evidence type="ECO:0000313" key="1">
    <source>
        <dbReference type="EMBL" id="OGK25653.1"/>
    </source>
</evidence>
<organism evidence="1 2">
    <name type="scientific">Candidatus Roizmanbacteria bacterium RIFCSPHIGHO2_02_FULL_38_11</name>
    <dbReference type="NCBI Taxonomy" id="1802039"/>
    <lineage>
        <taxon>Bacteria</taxon>
        <taxon>Candidatus Roizmaniibacteriota</taxon>
    </lineage>
</organism>
<sequence>MKKLNEIIIGLLLFVGVAGFFPSRVSAEINHHTGEVYGCMPDDVAAHLLESGAFSTSGSGLILCIEGYTAVYHALP</sequence>